<accession>A0ABS6UA35</accession>
<comment type="caution">
    <text evidence="2">The sequence shown here is derived from an EMBL/GenBank/DDBJ whole genome shotgun (WGS) entry which is preliminary data.</text>
</comment>
<evidence type="ECO:0000313" key="2">
    <source>
        <dbReference type="EMBL" id="MBW0129063.1"/>
    </source>
</evidence>
<sequence>MPRKVGEVIAILLADGWYLDRVSGSHRQFRHPRKPGTTTVAGKLSATLPPGTEKSILRQAGIERRRS</sequence>
<reference evidence="2 3" key="1">
    <citation type="submission" date="2020-11" db="EMBL/GenBank/DDBJ databases">
        <title>Pseudonocardia abyssalis sp. nov. and Pseudonocardia oceani sp. nov., description and phylogenomic analysis of two novel actinomycetes isolated from the deep Southern Ocean.</title>
        <authorList>
            <person name="Parra J."/>
        </authorList>
    </citation>
    <scope>NUCLEOTIDE SEQUENCE [LARGE SCALE GENOMIC DNA]</scope>
    <source>
        <strain evidence="3">KRD185</strain>
    </source>
</reference>
<evidence type="ECO:0000313" key="3">
    <source>
        <dbReference type="Proteomes" id="UP000694300"/>
    </source>
</evidence>
<feature type="region of interest" description="Disordered" evidence="1">
    <location>
        <begin position="27"/>
        <end position="67"/>
    </location>
</feature>
<dbReference type="Pfam" id="PF07927">
    <property type="entry name" value="HicA_toxin"/>
    <property type="match status" value="1"/>
</dbReference>
<dbReference type="RefSeq" id="WP_218595824.1">
    <property type="nucleotide sequence ID" value="NZ_JADQDE010000616.1"/>
</dbReference>
<gene>
    <name evidence="2" type="ORF">I4I82_15455</name>
</gene>
<dbReference type="InterPro" id="IPR012933">
    <property type="entry name" value="HicA_mRNA_interferase"/>
</dbReference>
<keyword evidence="3" id="KW-1185">Reference proteome</keyword>
<organism evidence="2 3">
    <name type="scientific">Pseudonocardia oceani</name>
    <dbReference type="NCBI Taxonomy" id="2792013"/>
    <lineage>
        <taxon>Bacteria</taxon>
        <taxon>Bacillati</taxon>
        <taxon>Actinomycetota</taxon>
        <taxon>Actinomycetes</taxon>
        <taxon>Pseudonocardiales</taxon>
        <taxon>Pseudonocardiaceae</taxon>
        <taxon>Pseudonocardia</taxon>
    </lineage>
</organism>
<evidence type="ECO:0000256" key="1">
    <source>
        <dbReference type="SAM" id="MobiDB-lite"/>
    </source>
</evidence>
<protein>
    <submittedName>
        <fullName evidence="2">Type II toxin-antitoxin system HicA family toxin</fullName>
    </submittedName>
</protein>
<proteinExistence type="predicted"/>
<dbReference type="EMBL" id="JADQDF010000001">
    <property type="protein sequence ID" value="MBW0129063.1"/>
    <property type="molecule type" value="Genomic_DNA"/>
</dbReference>
<name>A0ABS6UA35_9PSEU</name>
<dbReference type="Proteomes" id="UP000694300">
    <property type="component" value="Unassembled WGS sequence"/>
</dbReference>